<proteinExistence type="predicted"/>
<feature type="domain" description="Glycosyltransferase 2-like" evidence="1">
    <location>
        <begin position="2"/>
        <end position="165"/>
    </location>
</feature>
<accession>A0A062U948</accession>
<evidence type="ECO:0000313" key="3">
    <source>
        <dbReference type="Proteomes" id="UP000027190"/>
    </source>
</evidence>
<dbReference type="PANTHER" id="PTHR48090:SF7">
    <property type="entry name" value="RFBJ PROTEIN"/>
    <property type="match status" value="1"/>
</dbReference>
<reference evidence="2 3" key="1">
    <citation type="journal article" date="2014" name="Antonie Van Leeuwenhoek">
        <title>Hyphomonas beringensis sp. nov. and Hyphomonas chukchiensis sp. nov., isolated from surface seawater of the Bering Sea and Chukchi Sea.</title>
        <authorList>
            <person name="Li C."/>
            <person name="Lai Q."/>
            <person name="Li G."/>
            <person name="Dong C."/>
            <person name="Wang J."/>
            <person name="Liao Y."/>
            <person name="Shao Z."/>
        </authorList>
    </citation>
    <scope>NUCLEOTIDE SEQUENCE [LARGE SCALE GENOMIC DNA]</scope>
    <source>
        <strain evidence="2 3">BH-BN04-4</strain>
    </source>
</reference>
<dbReference type="STRING" id="1280947.HY30_18135"/>
<evidence type="ECO:0000313" key="2">
    <source>
        <dbReference type="EMBL" id="KCZ56891.1"/>
    </source>
</evidence>
<dbReference type="InterPro" id="IPR029044">
    <property type="entry name" value="Nucleotide-diphossugar_trans"/>
</dbReference>
<dbReference type="PATRIC" id="fig|1280947.3.peg.2474"/>
<dbReference type="InterPro" id="IPR001173">
    <property type="entry name" value="Glyco_trans_2-like"/>
</dbReference>
<dbReference type="Pfam" id="PF00535">
    <property type="entry name" value="Glycos_transf_2"/>
    <property type="match status" value="1"/>
</dbReference>
<dbReference type="PANTHER" id="PTHR48090">
    <property type="entry name" value="UNDECAPRENYL-PHOSPHATE 4-DEOXY-4-FORMAMIDO-L-ARABINOSE TRANSFERASE-RELATED"/>
    <property type="match status" value="1"/>
</dbReference>
<dbReference type="Gene3D" id="3.90.550.10">
    <property type="entry name" value="Spore Coat Polysaccharide Biosynthesis Protein SpsA, Chain A"/>
    <property type="match status" value="1"/>
</dbReference>
<dbReference type="eggNOG" id="COG1216">
    <property type="taxonomic scope" value="Bacteria"/>
</dbReference>
<protein>
    <recommendedName>
        <fullName evidence="1">Glycosyltransferase 2-like domain-containing protein</fullName>
    </recommendedName>
</protein>
<sequence length="265" mass="30096">MVFIPAYRCETQIPRVLNQLKNDRFAGLIDLVMVVDNISPDGTRERARDAASELDIPWRVWRNENNYGLGGSHKAAFTYAKANGFDYLIVLHGDDQADIRDLLPALESGQAYQPDCYLGSRFSEGSHLHGYSRFREFGNRIYNLLFSIACGAKVEDLGSGLNMYRLSKIDLKSISTFPDNLTFNYVMLMHSLYLGDNVKFFPMTWREEDQASNVRLFRQAVKVLSLLASRMFTPKTFFKRDHREKPFDAYAGEVVYASADVAAGA</sequence>
<evidence type="ECO:0000259" key="1">
    <source>
        <dbReference type="Pfam" id="PF00535"/>
    </source>
</evidence>
<dbReference type="CDD" id="cd04179">
    <property type="entry name" value="DPM_DPG-synthase_like"/>
    <property type="match status" value="1"/>
</dbReference>
<dbReference type="SUPFAM" id="SSF53448">
    <property type="entry name" value="Nucleotide-diphospho-sugar transferases"/>
    <property type="match status" value="1"/>
</dbReference>
<keyword evidence="3" id="KW-1185">Reference proteome</keyword>
<dbReference type="AlphaFoldDB" id="A0A062U948"/>
<gene>
    <name evidence="2" type="ORF">HY30_18135</name>
</gene>
<comment type="caution">
    <text evidence="2">The sequence shown here is derived from an EMBL/GenBank/DDBJ whole genome shotgun (WGS) entry which is preliminary data.</text>
</comment>
<dbReference type="Proteomes" id="UP000027190">
    <property type="component" value="Unassembled WGS sequence"/>
</dbReference>
<dbReference type="InterPro" id="IPR050256">
    <property type="entry name" value="Glycosyltransferase_2"/>
</dbReference>
<dbReference type="EMBL" id="AWFG01000038">
    <property type="protein sequence ID" value="KCZ56891.1"/>
    <property type="molecule type" value="Genomic_DNA"/>
</dbReference>
<organism evidence="2 3">
    <name type="scientific">Hyphomonas chukchiensis</name>
    <dbReference type="NCBI Taxonomy" id="1280947"/>
    <lineage>
        <taxon>Bacteria</taxon>
        <taxon>Pseudomonadati</taxon>
        <taxon>Pseudomonadota</taxon>
        <taxon>Alphaproteobacteria</taxon>
        <taxon>Hyphomonadales</taxon>
        <taxon>Hyphomonadaceae</taxon>
        <taxon>Hyphomonas</taxon>
    </lineage>
</organism>
<name>A0A062U948_9PROT</name>